<comment type="function">
    <text evidence="1">Needed for flagellar regrowth and assembly.</text>
</comment>
<gene>
    <name evidence="9" type="ORF">E2F48_11175</name>
</gene>
<keyword evidence="10" id="KW-1185">Reference proteome</keyword>
<keyword evidence="5" id="KW-0653">Protein transport</keyword>
<evidence type="ECO:0000313" key="9">
    <source>
        <dbReference type="EMBL" id="TDK25783.1"/>
    </source>
</evidence>
<keyword evidence="3" id="KW-0813">Transport</keyword>
<evidence type="ECO:0000256" key="7">
    <source>
        <dbReference type="SAM" id="MobiDB-lite"/>
    </source>
</evidence>
<evidence type="ECO:0000259" key="8">
    <source>
        <dbReference type="Pfam" id="PF02108"/>
    </source>
</evidence>
<protein>
    <recommendedName>
        <fullName evidence="8">Flagellar assembly protein FliH/Type III secretion system HrpE domain-containing protein</fullName>
    </recommendedName>
</protein>
<keyword evidence="4" id="KW-1005">Bacterial flagellum biogenesis</keyword>
<dbReference type="GO" id="GO:0005829">
    <property type="term" value="C:cytosol"/>
    <property type="evidence" value="ECO:0007669"/>
    <property type="project" value="TreeGrafter"/>
</dbReference>
<dbReference type="PANTHER" id="PTHR34982">
    <property type="entry name" value="YOP PROTEINS TRANSLOCATION PROTEIN L"/>
    <property type="match status" value="1"/>
</dbReference>
<dbReference type="AlphaFoldDB" id="A0A4R5TX86"/>
<dbReference type="EMBL" id="SMTK01000003">
    <property type="protein sequence ID" value="TDK25783.1"/>
    <property type="molecule type" value="Genomic_DNA"/>
</dbReference>
<evidence type="ECO:0000256" key="6">
    <source>
        <dbReference type="ARBA" id="ARBA00023225"/>
    </source>
</evidence>
<dbReference type="RefSeq" id="WP_133404015.1">
    <property type="nucleotide sequence ID" value="NZ_SMTK01000003.1"/>
</dbReference>
<dbReference type="OrthoDB" id="5114026at2"/>
<keyword evidence="6" id="KW-1006">Bacterial flagellum protein export</keyword>
<evidence type="ECO:0000256" key="5">
    <source>
        <dbReference type="ARBA" id="ARBA00022927"/>
    </source>
</evidence>
<dbReference type="GO" id="GO:0044781">
    <property type="term" value="P:bacterial-type flagellum organization"/>
    <property type="evidence" value="ECO:0007669"/>
    <property type="project" value="UniProtKB-KW"/>
</dbReference>
<evidence type="ECO:0000256" key="3">
    <source>
        <dbReference type="ARBA" id="ARBA00022448"/>
    </source>
</evidence>
<dbReference type="PANTHER" id="PTHR34982:SF1">
    <property type="entry name" value="FLAGELLAR ASSEMBLY PROTEIN FLIH"/>
    <property type="match status" value="1"/>
</dbReference>
<dbReference type="InterPro" id="IPR051472">
    <property type="entry name" value="T3SS_Stator/FliH"/>
</dbReference>
<dbReference type="Pfam" id="PF02108">
    <property type="entry name" value="FliH"/>
    <property type="match status" value="1"/>
</dbReference>
<proteinExistence type="inferred from homology"/>
<dbReference type="GO" id="GO:0015031">
    <property type="term" value="P:protein transport"/>
    <property type="evidence" value="ECO:0007669"/>
    <property type="project" value="UniProtKB-KW"/>
</dbReference>
<comment type="caution">
    <text evidence="9">The sequence shown here is derived from an EMBL/GenBank/DDBJ whole genome shotgun (WGS) entry which is preliminary data.</text>
</comment>
<name>A0A4R5TX86_9MICC</name>
<sequence length="202" mass="20470">MSTEEAFSPIAYPSLRDPERERLEAESRVRGHAAGYAAGLREAAAHAAAVAERAEEERLAAARAAAVRIEAALGVLRSAASALTAASVPVIDSVEDAITAAAFELAEAVIGYELADGGNSTRSIVARALNAPLPFAVHTVRLHPGDLARLTAAGVCPPEVQLIADPALAAGDAVAEYADGFLDARIGSAVARVRAALAGGGA</sequence>
<dbReference type="InterPro" id="IPR018035">
    <property type="entry name" value="Flagellar_FliH/T3SS_HrpE"/>
</dbReference>
<evidence type="ECO:0000256" key="2">
    <source>
        <dbReference type="ARBA" id="ARBA00006602"/>
    </source>
</evidence>
<evidence type="ECO:0000256" key="1">
    <source>
        <dbReference type="ARBA" id="ARBA00003041"/>
    </source>
</evidence>
<evidence type="ECO:0000256" key="4">
    <source>
        <dbReference type="ARBA" id="ARBA00022795"/>
    </source>
</evidence>
<feature type="region of interest" description="Disordered" evidence="7">
    <location>
        <begin position="1"/>
        <end position="21"/>
    </location>
</feature>
<feature type="domain" description="Flagellar assembly protein FliH/Type III secretion system HrpE" evidence="8">
    <location>
        <begin position="77"/>
        <end position="187"/>
    </location>
</feature>
<evidence type="ECO:0000313" key="10">
    <source>
        <dbReference type="Proteomes" id="UP000295411"/>
    </source>
</evidence>
<comment type="similarity">
    <text evidence="2">Belongs to the FliH family.</text>
</comment>
<organism evidence="9 10">
    <name type="scientific">Arthrobacter crusticola</name>
    <dbReference type="NCBI Taxonomy" id="2547960"/>
    <lineage>
        <taxon>Bacteria</taxon>
        <taxon>Bacillati</taxon>
        <taxon>Actinomycetota</taxon>
        <taxon>Actinomycetes</taxon>
        <taxon>Micrococcales</taxon>
        <taxon>Micrococcaceae</taxon>
        <taxon>Arthrobacter</taxon>
    </lineage>
</organism>
<reference evidence="9 10" key="1">
    <citation type="submission" date="2019-03" db="EMBL/GenBank/DDBJ databases">
        <title>Arthrobacter sp. nov., an bacterium isolated from biocrust in Mu Us Desert.</title>
        <authorList>
            <person name="Lixiong L."/>
        </authorList>
    </citation>
    <scope>NUCLEOTIDE SEQUENCE [LARGE SCALE GENOMIC DNA]</scope>
    <source>
        <strain evidence="9 10">SLN-3</strain>
    </source>
</reference>
<dbReference type="Proteomes" id="UP000295411">
    <property type="component" value="Unassembled WGS sequence"/>
</dbReference>
<accession>A0A4R5TX86</accession>